<feature type="region of interest" description="Disordered" evidence="1">
    <location>
        <begin position="72"/>
        <end position="101"/>
    </location>
</feature>
<comment type="caution">
    <text evidence="2">The sequence shown here is derived from an EMBL/GenBank/DDBJ whole genome shotgun (WGS) entry which is preliminary data.</text>
</comment>
<feature type="compositionally biased region" description="Basic and acidic residues" evidence="1">
    <location>
        <begin position="75"/>
        <end position="89"/>
    </location>
</feature>
<protein>
    <submittedName>
        <fullName evidence="2">Uncharacterized protein</fullName>
    </submittedName>
</protein>
<reference evidence="2 3" key="1">
    <citation type="submission" date="2024-09" db="EMBL/GenBank/DDBJ databases">
        <title>Rethinking Asexuality: The Enigmatic Case of Functional Sexual Genes in Lepraria (Stereocaulaceae).</title>
        <authorList>
            <person name="Doellman M."/>
            <person name="Sun Y."/>
            <person name="Barcenas-Pena A."/>
            <person name="Lumbsch H.T."/>
            <person name="Grewe F."/>
        </authorList>
    </citation>
    <scope>NUCLEOTIDE SEQUENCE [LARGE SCALE GENOMIC DNA]</scope>
    <source>
        <strain evidence="2 3">Mercado 3170</strain>
    </source>
</reference>
<evidence type="ECO:0000313" key="2">
    <source>
        <dbReference type="EMBL" id="KAL2039536.1"/>
    </source>
</evidence>
<feature type="region of interest" description="Disordered" evidence="1">
    <location>
        <begin position="1"/>
        <end position="23"/>
    </location>
</feature>
<name>A0ABR4A2L4_9LECA</name>
<organism evidence="2 3">
    <name type="scientific">Stereocaulon virgatum</name>
    <dbReference type="NCBI Taxonomy" id="373712"/>
    <lineage>
        <taxon>Eukaryota</taxon>
        <taxon>Fungi</taxon>
        <taxon>Dikarya</taxon>
        <taxon>Ascomycota</taxon>
        <taxon>Pezizomycotina</taxon>
        <taxon>Lecanoromycetes</taxon>
        <taxon>OSLEUM clade</taxon>
        <taxon>Lecanoromycetidae</taxon>
        <taxon>Lecanorales</taxon>
        <taxon>Lecanorineae</taxon>
        <taxon>Stereocaulaceae</taxon>
        <taxon>Stereocaulon</taxon>
    </lineage>
</organism>
<keyword evidence="3" id="KW-1185">Reference proteome</keyword>
<evidence type="ECO:0000256" key="1">
    <source>
        <dbReference type="SAM" id="MobiDB-lite"/>
    </source>
</evidence>
<proteinExistence type="predicted"/>
<evidence type="ECO:0000313" key="3">
    <source>
        <dbReference type="Proteomes" id="UP001590950"/>
    </source>
</evidence>
<gene>
    <name evidence="2" type="ORF">N7G274_007808</name>
</gene>
<dbReference type="Proteomes" id="UP001590950">
    <property type="component" value="Unassembled WGS sequence"/>
</dbReference>
<sequence>MKHLEVSDTDFSSSSPRSNKMPVKYNRPIQGLKLLILFTFLNISLYKLNHVSKAGDIVVDHYKDVLTKLPKAMSKKTERSRPAQSRRTDAPPIGYKFHSDT</sequence>
<accession>A0ABR4A2L4</accession>
<dbReference type="EMBL" id="JBEFKJ010000025">
    <property type="protein sequence ID" value="KAL2039536.1"/>
    <property type="molecule type" value="Genomic_DNA"/>
</dbReference>
<feature type="compositionally biased region" description="Low complexity" evidence="1">
    <location>
        <begin position="9"/>
        <end position="18"/>
    </location>
</feature>